<dbReference type="InterPro" id="IPR042099">
    <property type="entry name" value="ANL_N_sf"/>
</dbReference>
<dbReference type="EMBL" id="FNAQ01000005">
    <property type="protein sequence ID" value="SDE23487.1"/>
    <property type="molecule type" value="Genomic_DNA"/>
</dbReference>
<dbReference type="CDD" id="cd05910">
    <property type="entry name" value="FACL_like_1"/>
    <property type="match status" value="1"/>
</dbReference>
<dbReference type="PROSITE" id="PS00455">
    <property type="entry name" value="AMP_BINDING"/>
    <property type="match status" value="1"/>
</dbReference>
<dbReference type="InterPro" id="IPR050237">
    <property type="entry name" value="ATP-dep_AMP-bd_enzyme"/>
</dbReference>
<dbReference type="InterPro" id="IPR000873">
    <property type="entry name" value="AMP-dep_synth/lig_dom"/>
</dbReference>
<dbReference type="Pfam" id="PF00501">
    <property type="entry name" value="AMP-binding"/>
    <property type="match status" value="1"/>
</dbReference>
<dbReference type="PANTHER" id="PTHR43767">
    <property type="entry name" value="LONG-CHAIN-FATTY-ACID--COA LIGASE"/>
    <property type="match status" value="1"/>
</dbReference>
<evidence type="ECO:0000313" key="3">
    <source>
        <dbReference type="Proteomes" id="UP000243205"/>
    </source>
</evidence>
<keyword evidence="2" id="KW-0436">Ligase</keyword>
<keyword evidence="3" id="KW-1185">Reference proteome</keyword>
<name>A0A1G7B9F3_9BACT</name>
<protein>
    <submittedName>
        <fullName evidence="2">Acyl-CoA synthetase (AMP-forming)/AMP-acid ligase II</fullName>
    </submittedName>
</protein>
<sequence length="561" mass="61532">MTVPQLQPANIALTLSQQARQQPDQLAVICPQGRDLYGHVRYLQLSYRQLERESDQRAWALQRLGLRPGMRTVLMVPPGLDFFSLTFALFKLGAVPVLIDPGMGLRNIRNCLQQVQPEAFIGCGKAHAARLLLGWGKNSLRHRLTTGSIPLPDSARLCDLLTITASEPWPCHQPAADAVAAILFTSGSTGPPKGAVYRHSQFNAQIAALKQLYNIQPGEQDLCTFPLFALFAPALGMTAIVPDMDASRPGQVNAQRLFEAFDDFRIDNLFGSPALLRRLADAGRHQGRQLGSLKRIISAGAPVPASLLEDLSSLLKPETQIFTPYGATEALPVASIGSHEILADTRILTDAGRGICVGRPLAGLQLAIIAIDDAPLRDWRQARQLPVGQIGEICVRGLQVTDSYWQLPDATAAAKIPCADGGFYHRMGDVGYLDESGRLWFCGRKNHRVELTAADAGQPQTLFSIPCEAPFNRHPAVARTALVGCRQQGRQRALLCIETRLPTTALAREQIAAELRQIQQQHRHCQAISGFLFHPGFPVDVRHNAKIFREKLALWATRQLS</sequence>
<accession>A0A1G7B9F3</accession>
<feature type="domain" description="AMP-dependent synthetase/ligase" evidence="1">
    <location>
        <begin position="16"/>
        <end position="405"/>
    </location>
</feature>
<evidence type="ECO:0000313" key="2">
    <source>
        <dbReference type="EMBL" id="SDE23487.1"/>
    </source>
</evidence>
<organism evidence="2 3">
    <name type="scientific">Desulfuromonas thiophila</name>
    <dbReference type="NCBI Taxonomy" id="57664"/>
    <lineage>
        <taxon>Bacteria</taxon>
        <taxon>Pseudomonadati</taxon>
        <taxon>Thermodesulfobacteriota</taxon>
        <taxon>Desulfuromonadia</taxon>
        <taxon>Desulfuromonadales</taxon>
        <taxon>Desulfuromonadaceae</taxon>
        <taxon>Desulfuromonas</taxon>
    </lineage>
</organism>
<dbReference type="AlphaFoldDB" id="A0A1G7B9F3"/>
<dbReference type="Gene3D" id="3.40.50.12780">
    <property type="entry name" value="N-terminal domain of ligase-like"/>
    <property type="match status" value="1"/>
</dbReference>
<gene>
    <name evidence="2" type="ORF">SAMN05661003_105120</name>
</gene>
<dbReference type="RefSeq" id="WP_092077770.1">
    <property type="nucleotide sequence ID" value="NZ_FNAQ01000005.1"/>
</dbReference>
<dbReference type="NCBIfam" id="NF006754">
    <property type="entry name" value="PRK09274.1"/>
    <property type="match status" value="1"/>
</dbReference>
<dbReference type="Proteomes" id="UP000243205">
    <property type="component" value="Unassembled WGS sequence"/>
</dbReference>
<proteinExistence type="predicted"/>
<dbReference type="GO" id="GO:0016874">
    <property type="term" value="F:ligase activity"/>
    <property type="evidence" value="ECO:0007669"/>
    <property type="project" value="UniProtKB-KW"/>
</dbReference>
<dbReference type="OrthoDB" id="9799237at2"/>
<evidence type="ECO:0000259" key="1">
    <source>
        <dbReference type="Pfam" id="PF00501"/>
    </source>
</evidence>
<dbReference type="PANTHER" id="PTHR43767:SF1">
    <property type="entry name" value="NONRIBOSOMAL PEPTIDE SYNTHASE PES1 (EUROFUNG)-RELATED"/>
    <property type="match status" value="1"/>
</dbReference>
<dbReference type="InterPro" id="IPR020845">
    <property type="entry name" value="AMP-binding_CS"/>
</dbReference>
<dbReference type="STRING" id="57664.SAMN05661003_105120"/>
<dbReference type="SUPFAM" id="SSF56801">
    <property type="entry name" value="Acetyl-CoA synthetase-like"/>
    <property type="match status" value="1"/>
</dbReference>
<reference evidence="3" key="1">
    <citation type="submission" date="2016-10" db="EMBL/GenBank/DDBJ databases">
        <authorList>
            <person name="Varghese N."/>
            <person name="Submissions S."/>
        </authorList>
    </citation>
    <scope>NUCLEOTIDE SEQUENCE [LARGE SCALE GENOMIC DNA]</scope>
    <source>
        <strain evidence="3">DSM 8987</strain>
    </source>
</reference>